<feature type="transmembrane region" description="Helical" evidence="9">
    <location>
        <begin position="184"/>
        <end position="206"/>
    </location>
</feature>
<dbReference type="EMBL" id="CP002218">
    <property type="protein sequence ID" value="ADN60215.1"/>
    <property type="molecule type" value="Genomic_DNA"/>
</dbReference>
<dbReference type="GO" id="GO:0007165">
    <property type="term" value="P:signal transduction"/>
    <property type="evidence" value="ECO:0007669"/>
    <property type="project" value="UniProtKB-KW"/>
</dbReference>
<dbReference type="InterPro" id="IPR003660">
    <property type="entry name" value="HAMP_dom"/>
</dbReference>
<comment type="subcellular location">
    <subcellularLocation>
        <location evidence="1">Cell membrane</location>
        <topology evidence="1">Multi-pass membrane protein</topology>
    </subcellularLocation>
</comment>
<comment type="similarity">
    <text evidence="7">Belongs to the methyl-accepting chemotaxis (MCP) protein family.</text>
</comment>
<dbReference type="PANTHER" id="PTHR43531:SF14">
    <property type="entry name" value="METHYL-ACCEPTING CHEMOTAXIS PROTEIN I-RELATED"/>
    <property type="match status" value="1"/>
</dbReference>
<dbReference type="eggNOG" id="COG4564">
    <property type="taxonomic scope" value="Bacteria"/>
</dbReference>
<evidence type="ECO:0000259" key="10">
    <source>
        <dbReference type="PROSITE" id="PS50111"/>
    </source>
</evidence>
<dbReference type="InterPro" id="IPR051310">
    <property type="entry name" value="MCP_chemotaxis"/>
</dbReference>
<dbReference type="HOGENOM" id="CLU_000445_107_16_4"/>
<evidence type="ECO:0000256" key="4">
    <source>
        <dbReference type="ARBA" id="ARBA00022692"/>
    </source>
</evidence>
<evidence type="ECO:0000256" key="9">
    <source>
        <dbReference type="SAM" id="Phobius"/>
    </source>
</evidence>
<dbReference type="PROSITE" id="PS50111">
    <property type="entry name" value="CHEMOTAXIS_TRANSDUC_2"/>
    <property type="match status" value="1"/>
</dbReference>
<dbReference type="InterPro" id="IPR004089">
    <property type="entry name" value="MCPsignal_dom"/>
</dbReference>
<keyword evidence="2" id="KW-1003">Cell membrane</keyword>
<dbReference type="SMART" id="SM00304">
    <property type="entry name" value="HAMP"/>
    <property type="match status" value="1"/>
</dbReference>
<dbReference type="FunFam" id="1.10.287.950:FF:000001">
    <property type="entry name" value="Methyl-accepting chemotaxis sensory transducer"/>
    <property type="match status" value="1"/>
</dbReference>
<feature type="domain" description="Methyl-accepting transducer" evidence="10">
    <location>
        <begin position="267"/>
        <end position="496"/>
    </location>
</feature>
<evidence type="ECO:0000256" key="5">
    <source>
        <dbReference type="ARBA" id="ARBA00022989"/>
    </source>
</evidence>
<evidence type="ECO:0000256" key="3">
    <source>
        <dbReference type="ARBA" id="ARBA00022481"/>
    </source>
</evidence>
<sequence length="513" mass="54860">MTLNKKLASMIAVLWFGLILIGGFGAWQSRASMIADRRDQLTALIDQANHVVGRYYALAQQHTLTEDEAKKQALATLESMRYGKDGYISVNDSQPVMLMHPFKKELVGKNMGQFTDPAGNHLFTDIVTAGKREGGGFVDYLWAKPGSDKPVAKTSYSLHFQPWDWYVVTGMYMDDVQRAFYASLLRWLAITVALGAIATAIMVLVLRSVRRSLGGDLEVAVEHAQLMARGNLAVRVPVKENDAGSLLHALQSMQAGLVETVSRVRMGTENINIGASEIAAGNTDLSQRTEEQAAALVQTASSMDQMTVNVKQNADSAQQAAQLAGQAADVATRGSRVVDDVVRTMGEITTSSRQIGDIIGVIDGIAFQTNILALNAAVEAARAGEQGRGFAVVAAEVRSLAQRSATAAKEIKALIETSTTTVEAGASLVSNAGSTMGEIVQSVRRVNEILEEISNASREQSAGIEQVNRAVGEMDQVTQQNAALVEQAAAAAHSLKDQVGVLREAISSFSLPA</sequence>
<evidence type="ECO:0000256" key="8">
    <source>
        <dbReference type="PROSITE-ProRule" id="PRU00284"/>
    </source>
</evidence>
<dbReference type="SMART" id="SM01049">
    <property type="entry name" value="Cache_2"/>
    <property type="match status" value="1"/>
</dbReference>
<dbReference type="GO" id="GO:0004888">
    <property type="term" value="F:transmembrane signaling receptor activity"/>
    <property type="evidence" value="ECO:0007669"/>
    <property type="project" value="TreeGrafter"/>
</dbReference>
<dbReference type="Pfam" id="PF17200">
    <property type="entry name" value="sCache_2"/>
    <property type="match status" value="1"/>
</dbReference>
<dbReference type="STRING" id="640512.BC1003_4281"/>
<dbReference type="eggNOG" id="COG0840">
    <property type="taxonomic scope" value="Bacteria"/>
</dbReference>
<dbReference type="Pfam" id="PF00015">
    <property type="entry name" value="MCPsignal"/>
    <property type="match status" value="1"/>
</dbReference>
<keyword evidence="8" id="KW-0807">Transducer</keyword>
<keyword evidence="4 9" id="KW-0812">Transmembrane</keyword>
<dbReference type="GO" id="GO:0006935">
    <property type="term" value="P:chemotaxis"/>
    <property type="evidence" value="ECO:0007669"/>
    <property type="project" value="TreeGrafter"/>
</dbReference>
<dbReference type="GO" id="GO:0005886">
    <property type="term" value="C:plasma membrane"/>
    <property type="evidence" value="ECO:0007669"/>
    <property type="project" value="UniProtKB-SubCell"/>
</dbReference>
<dbReference type="OrthoDB" id="8555762at2"/>
<evidence type="ECO:0000256" key="7">
    <source>
        <dbReference type="ARBA" id="ARBA00029447"/>
    </source>
</evidence>
<evidence type="ECO:0000256" key="1">
    <source>
        <dbReference type="ARBA" id="ARBA00004651"/>
    </source>
</evidence>
<name>E1TER0_BURSG</name>
<protein>
    <submittedName>
        <fullName evidence="12">Methyl-accepting chemotaxis sensory transducer with Cache sensor</fullName>
    </submittedName>
</protein>
<dbReference type="Gene3D" id="3.30.450.20">
    <property type="entry name" value="PAS domain"/>
    <property type="match status" value="1"/>
</dbReference>
<dbReference type="CDD" id="cd06225">
    <property type="entry name" value="HAMP"/>
    <property type="match status" value="1"/>
</dbReference>
<evidence type="ECO:0000259" key="11">
    <source>
        <dbReference type="PROSITE" id="PS50885"/>
    </source>
</evidence>
<dbReference type="SUPFAM" id="SSF58104">
    <property type="entry name" value="Methyl-accepting chemotaxis protein (MCP) signaling domain"/>
    <property type="match status" value="1"/>
</dbReference>
<dbReference type="InterPro" id="IPR033480">
    <property type="entry name" value="sCache_2"/>
</dbReference>
<dbReference type="KEGG" id="bgf:BC1003_4281"/>
<dbReference type="PROSITE" id="PS50885">
    <property type="entry name" value="HAMP"/>
    <property type="match status" value="1"/>
</dbReference>
<dbReference type="AlphaFoldDB" id="E1TER0"/>
<feature type="domain" description="HAMP" evidence="11">
    <location>
        <begin position="211"/>
        <end position="262"/>
    </location>
</feature>
<keyword evidence="3" id="KW-0488">Methylation</keyword>
<proteinExistence type="inferred from homology"/>
<gene>
    <name evidence="12" type="ordered locus">BC1003_4281</name>
</gene>
<evidence type="ECO:0000256" key="2">
    <source>
        <dbReference type="ARBA" id="ARBA00022475"/>
    </source>
</evidence>
<organism evidence="12">
    <name type="scientific">Burkholderia sp. (strain CCGE1003)</name>
    <dbReference type="NCBI Taxonomy" id="640512"/>
    <lineage>
        <taxon>Bacteria</taxon>
        <taxon>Pseudomonadati</taxon>
        <taxon>Pseudomonadota</taxon>
        <taxon>Betaproteobacteria</taxon>
        <taxon>Burkholderiales</taxon>
        <taxon>Burkholderiaceae</taxon>
        <taxon>Burkholderia</taxon>
    </lineage>
</organism>
<dbReference type="PANTHER" id="PTHR43531">
    <property type="entry name" value="PROTEIN ICFG"/>
    <property type="match status" value="1"/>
</dbReference>
<accession>E1TER0</accession>
<keyword evidence="6 9" id="KW-0472">Membrane</keyword>
<dbReference type="Gene3D" id="1.10.287.950">
    <property type="entry name" value="Methyl-accepting chemotaxis protein"/>
    <property type="match status" value="1"/>
</dbReference>
<dbReference type="SMART" id="SM00283">
    <property type="entry name" value="MA"/>
    <property type="match status" value="1"/>
</dbReference>
<reference evidence="12" key="1">
    <citation type="submission" date="2010-09" db="EMBL/GenBank/DDBJ databases">
        <title>Complete sequence of chromosome2 of Burkholderia sp. CCGE1003.</title>
        <authorList>
            <consortium name="US DOE Joint Genome Institute"/>
            <person name="Lucas S."/>
            <person name="Copeland A."/>
            <person name="Lapidus A."/>
            <person name="Cheng J.-F."/>
            <person name="Bruce D."/>
            <person name="Goodwin L."/>
            <person name="Pitluck S."/>
            <person name="Daligault H."/>
            <person name="Davenport K."/>
            <person name="Detter J.C."/>
            <person name="Han C."/>
            <person name="Tapia R."/>
            <person name="Land M."/>
            <person name="Hauser L."/>
            <person name="Jeffries C."/>
            <person name="Kyrpides N."/>
            <person name="Ivanova N."/>
            <person name="Ovchinnikova G."/>
            <person name="Martinez-Romero E."/>
            <person name="Rogel M.A."/>
            <person name="Auchtung J."/>
            <person name="Tiedje J.M."/>
            <person name="Woyke T."/>
        </authorList>
    </citation>
    <scope>NUCLEOTIDE SEQUENCE</scope>
    <source>
        <strain evidence="12">CCGE1003</strain>
    </source>
</reference>
<keyword evidence="5 9" id="KW-1133">Transmembrane helix</keyword>
<evidence type="ECO:0000256" key="6">
    <source>
        <dbReference type="ARBA" id="ARBA00023136"/>
    </source>
</evidence>
<dbReference type="CDD" id="cd11386">
    <property type="entry name" value="MCP_signal"/>
    <property type="match status" value="1"/>
</dbReference>
<evidence type="ECO:0000313" key="12">
    <source>
        <dbReference type="EMBL" id="ADN60215.1"/>
    </source>
</evidence>